<accession>A0ABN8I3P3</accession>
<keyword evidence="3" id="KW-1185">Reference proteome</keyword>
<gene>
    <name evidence="2" type="ORF">IPOD504_LOCUS6049</name>
</gene>
<dbReference type="Pfam" id="PF01399">
    <property type="entry name" value="PCI"/>
    <property type="match status" value="1"/>
</dbReference>
<evidence type="ECO:0000313" key="2">
    <source>
        <dbReference type="EMBL" id="CAH2048419.1"/>
    </source>
</evidence>
<organism evidence="2 3">
    <name type="scientific">Iphiclides podalirius</name>
    <name type="common">scarce swallowtail</name>
    <dbReference type="NCBI Taxonomy" id="110791"/>
    <lineage>
        <taxon>Eukaryota</taxon>
        <taxon>Metazoa</taxon>
        <taxon>Ecdysozoa</taxon>
        <taxon>Arthropoda</taxon>
        <taxon>Hexapoda</taxon>
        <taxon>Insecta</taxon>
        <taxon>Pterygota</taxon>
        <taxon>Neoptera</taxon>
        <taxon>Endopterygota</taxon>
        <taxon>Lepidoptera</taxon>
        <taxon>Glossata</taxon>
        <taxon>Ditrysia</taxon>
        <taxon>Papilionoidea</taxon>
        <taxon>Papilionidae</taxon>
        <taxon>Papilioninae</taxon>
        <taxon>Iphiclides</taxon>
    </lineage>
</organism>
<dbReference type="PROSITE" id="PS50250">
    <property type="entry name" value="PCI"/>
    <property type="match status" value="1"/>
</dbReference>
<proteinExistence type="predicted"/>
<sequence>MRAVATASHKRSLADFQAALKTYKPELEEDAVVRAHLGALYDTMLEQNLCRIVEPYMRVQVDHVARSIRLPVVQVEKKLSQMILDKKLNGILDQGEGVLIVFDESPLEKTYETVLETIHHMSKVVDTLYQKAKKLS</sequence>
<feature type="domain" description="PCI" evidence="1">
    <location>
        <begin position="1"/>
        <end position="106"/>
    </location>
</feature>
<dbReference type="SUPFAM" id="SSF46785">
    <property type="entry name" value="Winged helix' DNA-binding domain"/>
    <property type="match status" value="1"/>
</dbReference>
<dbReference type="InterPro" id="IPR036390">
    <property type="entry name" value="WH_DNA-bd_sf"/>
</dbReference>
<dbReference type="SMART" id="SM00088">
    <property type="entry name" value="PINT"/>
    <property type="match status" value="1"/>
</dbReference>
<name>A0ABN8I3P3_9NEOP</name>
<dbReference type="InterPro" id="IPR050871">
    <property type="entry name" value="26S_Proteasome/COP9_Components"/>
</dbReference>
<dbReference type="EMBL" id="OW152830">
    <property type="protein sequence ID" value="CAH2048419.1"/>
    <property type="molecule type" value="Genomic_DNA"/>
</dbReference>
<dbReference type="Proteomes" id="UP000837857">
    <property type="component" value="Chromosome 18"/>
</dbReference>
<dbReference type="Pfam" id="PF18503">
    <property type="entry name" value="RPN6_C_helix"/>
    <property type="match status" value="1"/>
</dbReference>
<protein>
    <recommendedName>
        <fullName evidence="1">PCI domain-containing protein</fullName>
    </recommendedName>
</protein>
<evidence type="ECO:0000313" key="3">
    <source>
        <dbReference type="Proteomes" id="UP000837857"/>
    </source>
</evidence>
<evidence type="ECO:0000259" key="1">
    <source>
        <dbReference type="PROSITE" id="PS50250"/>
    </source>
</evidence>
<dbReference type="InterPro" id="IPR000717">
    <property type="entry name" value="PCI_dom"/>
</dbReference>
<feature type="non-terminal residue" evidence="2">
    <location>
        <position position="136"/>
    </location>
</feature>
<dbReference type="PANTHER" id="PTHR10678">
    <property type="entry name" value="26S PROTEASOME NON-ATPASE REGULATORY SUBUNIT 11/COP9 SIGNALOSOME COMPLEX SUBUNIT 2"/>
    <property type="match status" value="1"/>
</dbReference>
<reference evidence="2" key="1">
    <citation type="submission" date="2022-03" db="EMBL/GenBank/DDBJ databases">
        <authorList>
            <person name="Martin H S."/>
        </authorList>
    </citation>
    <scope>NUCLEOTIDE SEQUENCE</scope>
</reference>
<dbReference type="Gene3D" id="1.25.40.570">
    <property type="match status" value="1"/>
</dbReference>
<dbReference type="InterPro" id="IPR040780">
    <property type="entry name" value="Rpn6_C_helix"/>
</dbReference>